<evidence type="ECO:0000313" key="2">
    <source>
        <dbReference type="EMBL" id="MBB5053785.1"/>
    </source>
</evidence>
<comment type="caution">
    <text evidence="2">The sequence shown here is derived from an EMBL/GenBank/DDBJ whole genome shotgun (WGS) entry which is preliminary data.</text>
</comment>
<dbReference type="AlphaFoldDB" id="A0A840N0N5"/>
<reference evidence="2 3" key="1">
    <citation type="submission" date="2020-08" db="EMBL/GenBank/DDBJ databases">
        <title>Genomic Encyclopedia of Type Strains, Phase IV (KMG-IV): sequencing the most valuable type-strain genomes for metagenomic binning, comparative biology and taxonomic classification.</title>
        <authorList>
            <person name="Goeker M."/>
        </authorList>
    </citation>
    <scope>NUCLEOTIDE SEQUENCE [LARGE SCALE GENOMIC DNA]</scope>
    <source>
        <strain evidence="2 3">DSM 17498</strain>
    </source>
</reference>
<gene>
    <name evidence="2" type="ORF">HNQ36_003785</name>
</gene>
<protein>
    <submittedName>
        <fullName evidence="2">Uncharacterized protein</fullName>
    </submittedName>
</protein>
<accession>A0A840N0N5</accession>
<evidence type="ECO:0000256" key="1">
    <source>
        <dbReference type="SAM" id="MobiDB-lite"/>
    </source>
</evidence>
<organism evidence="2 3">
    <name type="scientific">Afipia massiliensis</name>
    <dbReference type="NCBI Taxonomy" id="211460"/>
    <lineage>
        <taxon>Bacteria</taxon>
        <taxon>Pseudomonadati</taxon>
        <taxon>Pseudomonadota</taxon>
        <taxon>Alphaproteobacteria</taxon>
        <taxon>Hyphomicrobiales</taxon>
        <taxon>Nitrobacteraceae</taxon>
        <taxon>Afipia</taxon>
    </lineage>
</organism>
<sequence length="36" mass="3731">MDWAISESGIGTIGRDVNPSPLWGGTVERSETGVGV</sequence>
<dbReference type="Proteomes" id="UP000521227">
    <property type="component" value="Unassembled WGS sequence"/>
</dbReference>
<proteinExistence type="predicted"/>
<dbReference type="EMBL" id="JACHIJ010000005">
    <property type="protein sequence ID" value="MBB5053785.1"/>
    <property type="molecule type" value="Genomic_DNA"/>
</dbReference>
<evidence type="ECO:0000313" key="3">
    <source>
        <dbReference type="Proteomes" id="UP000521227"/>
    </source>
</evidence>
<name>A0A840N0N5_9BRAD</name>
<feature type="region of interest" description="Disordered" evidence="1">
    <location>
        <begin position="1"/>
        <end position="36"/>
    </location>
</feature>